<dbReference type="Proteomes" id="UP000324974">
    <property type="component" value="Chromosome"/>
</dbReference>
<dbReference type="OrthoDB" id="9805629at2"/>
<sequence length="269" mass="28869">MPTARPRLSPPLKSHDGKSDLAAALVDMMPPHIHFVVPYAGGLDVLLAKDPEGVSEVVNDVGRELTTFWRVLADPARFDRFARFARAAPVGEAGWRDAAAAGDDPVAAAAAFFVRCRQSLAGRTGDFAPRSRARTRRGMNERVSALLSAVDGLPAVYARLRRVVILDRDALAVIRGQDAAGTLFYLTPPPPAETPGAAAAAWDEMPADRHRELLAAVRACAGKVLLSGHSSALYDAALADWNRREFRLPNQAAGGKTKRPTTAVAWSNF</sequence>
<evidence type="ECO:0000313" key="5">
    <source>
        <dbReference type="Proteomes" id="UP000324974"/>
    </source>
</evidence>
<dbReference type="PANTHER" id="PTHR30481:SF4">
    <property type="entry name" value="SITE-SPECIFIC DNA-METHYLTRANSFERASE (ADENINE-SPECIFIC)"/>
    <property type="match status" value="1"/>
</dbReference>
<evidence type="ECO:0000256" key="3">
    <source>
        <dbReference type="ARBA" id="ARBA00022691"/>
    </source>
</evidence>
<dbReference type="GO" id="GO:0032259">
    <property type="term" value="P:methylation"/>
    <property type="evidence" value="ECO:0007669"/>
    <property type="project" value="UniProtKB-KW"/>
</dbReference>
<dbReference type="EMBL" id="CP042425">
    <property type="protein sequence ID" value="QEL16860.1"/>
    <property type="molecule type" value="Genomic_DNA"/>
</dbReference>
<keyword evidence="5" id="KW-1185">Reference proteome</keyword>
<evidence type="ECO:0000256" key="1">
    <source>
        <dbReference type="ARBA" id="ARBA00022603"/>
    </source>
</evidence>
<keyword evidence="1 4" id="KW-0489">Methyltransferase</keyword>
<dbReference type="KEGG" id="lrs:PX52LOC_03834"/>
<keyword evidence="2" id="KW-0808">Transferase</keyword>
<dbReference type="InterPro" id="IPR012327">
    <property type="entry name" value="MeTrfase_D12"/>
</dbReference>
<organism evidence="4 5">
    <name type="scientific">Limnoglobus roseus</name>
    <dbReference type="NCBI Taxonomy" id="2598579"/>
    <lineage>
        <taxon>Bacteria</taxon>
        <taxon>Pseudomonadati</taxon>
        <taxon>Planctomycetota</taxon>
        <taxon>Planctomycetia</taxon>
        <taxon>Gemmatales</taxon>
        <taxon>Gemmataceae</taxon>
        <taxon>Limnoglobus</taxon>
    </lineage>
</organism>
<dbReference type="GO" id="GO:0006298">
    <property type="term" value="P:mismatch repair"/>
    <property type="evidence" value="ECO:0007669"/>
    <property type="project" value="TreeGrafter"/>
</dbReference>
<dbReference type="Gene3D" id="3.40.50.150">
    <property type="entry name" value="Vaccinia Virus protein VP39"/>
    <property type="match status" value="1"/>
</dbReference>
<dbReference type="GO" id="GO:0043565">
    <property type="term" value="F:sequence-specific DNA binding"/>
    <property type="evidence" value="ECO:0007669"/>
    <property type="project" value="TreeGrafter"/>
</dbReference>
<dbReference type="REBASE" id="406571">
    <property type="entry name" value="M.GbaPX52ORF3834P"/>
</dbReference>
<protein>
    <submittedName>
        <fullName evidence="4">DNA adenine methylase</fullName>
    </submittedName>
</protein>
<keyword evidence="3" id="KW-0949">S-adenosyl-L-methionine</keyword>
<evidence type="ECO:0000256" key="2">
    <source>
        <dbReference type="ARBA" id="ARBA00022679"/>
    </source>
</evidence>
<gene>
    <name evidence="4" type="ORF">PX52LOC_03834</name>
</gene>
<dbReference type="SUPFAM" id="SSF53335">
    <property type="entry name" value="S-adenosyl-L-methionine-dependent methyltransferases"/>
    <property type="match status" value="1"/>
</dbReference>
<dbReference type="PANTHER" id="PTHR30481">
    <property type="entry name" value="DNA ADENINE METHYLASE"/>
    <property type="match status" value="1"/>
</dbReference>
<dbReference type="RefSeq" id="WP_149111532.1">
    <property type="nucleotide sequence ID" value="NZ_CP042425.1"/>
</dbReference>
<accession>A0A5C1ADS3</accession>
<proteinExistence type="predicted"/>
<evidence type="ECO:0000313" key="4">
    <source>
        <dbReference type="EMBL" id="QEL16860.1"/>
    </source>
</evidence>
<dbReference type="GO" id="GO:1904047">
    <property type="term" value="F:S-adenosyl-L-methionine binding"/>
    <property type="evidence" value="ECO:0007669"/>
    <property type="project" value="TreeGrafter"/>
</dbReference>
<name>A0A5C1ADS3_9BACT</name>
<reference evidence="5" key="1">
    <citation type="submission" date="2019-08" db="EMBL/GenBank/DDBJ databases">
        <title>Limnoglobus roseus gen. nov., sp. nov., a novel freshwater planctomycete with a giant genome from the family Gemmataceae.</title>
        <authorList>
            <person name="Kulichevskaya I.S."/>
            <person name="Naumoff D.G."/>
            <person name="Miroshnikov K."/>
            <person name="Ivanova A."/>
            <person name="Philippov D.A."/>
            <person name="Hakobyan A."/>
            <person name="Rijpstra I.C."/>
            <person name="Sinninghe Damste J.S."/>
            <person name="Liesack W."/>
            <person name="Dedysh S.N."/>
        </authorList>
    </citation>
    <scope>NUCLEOTIDE SEQUENCE [LARGE SCALE GENOMIC DNA]</scope>
    <source>
        <strain evidence="5">PX52</strain>
    </source>
</reference>
<dbReference type="InterPro" id="IPR029063">
    <property type="entry name" value="SAM-dependent_MTases_sf"/>
</dbReference>
<dbReference type="AlphaFoldDB" id="A0A5C1ADS3"/>
<dbReference type="GO" id="GO:0009007">
    <property type="term" value="F:site-specific DNA-methyltransferase (adenine-specific) activity"/>
    <property type="evidence" value="ECO:0007669"/>
    <property type="project" value="UniProtKB-EC"/>
</dbReference>
<dbReference type="GO" id="GO:0009307">
    <property type="term" value="P:DNA restriction-modification system"/>
    <property type="evidence" value="ECO:0007669"/>
    <property type="project" value="InterPro"/>
</dbReference>